<dbReference type="Pfam" id="PF00566">
    <property type="entry name" value="RabGAP-TBC"/>
    <property type="match status" value="1"/>
</dbReference>
<evidence type="ECO:0000256" key="2">
    <source>
        <dbReference type="ARBA" id="ARBA00022737"/>
    </source>
</evidence>
<dbReference type="InterPro" id="IPR001611">
    <property type="entry name" value="Leu-rich_rpt"/>
</dbReference>
<organism evidence="5 6">
    <name type="scientific">Paramecium sonneborni</name>
    <dbReference type="NCBI Taxonomy" id="65129"/>
    <lineage>
        <taxon>Eukaryota</taxon>
        <taxon>Sar</taxon>
        <taxon>Alveolata</taxon>
        <taxon>Ciliophora</taxon>
        <taxon>Intramacronucleata</taxon>
        <taxon>Oligohymenophorea</taxon>
        <taxon>Peniculida</taxon>
        <taxon>Parameciidae</taxon>
        <taxon>Paramecium</taxon>
    </lineage>
</organism>
<dbReference type="GO" id="GO:0006913">
    <property type="term" value="P:nucleocytoplasmic transport"/>
    <property type="evidence" value="ECO:0007669"/>
    <property type="project" value="TreeGrafter"/>
</dbReference>
<dbReference type="InterPro" id="IPR027038">
    <property type="entry name" value="RanGap"/>
</dbReference>
<evidence type="ECO:0000256" key="3">
    <source>
        <dbReference type="SAM" id="Coils"/>
    </source>
</evidence>
<dbReference type="PANTHER" id="PTHR24113">
    <property type="entry name" value="RAN GTPASE-ACTIVATING PROTEIN 1"/>
    <property type="match status" value="1"/>
</dbReference>
<dbReference type="GO" id="GO:0005634">
    <property type="term" value="C:nucleus"/>
    <property type="evidence" value="ECO:0007669"/>
    <property type="project" value="TreeGrafter"/>
</dbReference>
<feature type="coiled-coil region" evidence="3">
    <location>
        <begin position="690"/>
        <end position="763"/>
    </location>
</feature>
<evidence type="ECO:0000313" key="6">
    <source>
        <dbReference type="Proteomes" id="UP000692954"/>
    </source>
</evidence>
<accession>A0A8S1JXC4</accession>
<proteinExistence type="predicted"/>
<dbReference type="GO" id="GO:0048471">
    <property type="term" value="C:perinuclear region of cytoplasm"/>
    <property type="evidence" value="ECO:0007669"/>
    <property type="project" value="TreeGrafter"/>
</dbReference>
<dbReference type="GO" id="GO:0031267">
    <property type="term" value="F:small GTPase binding"/>
    <property type="evidence" value="ECO:0007669"/>
    <property type="project" value="TreeGrafter"/>
</dbReference>
<evidence type="ECO:0000256" key="1">
    <source>
        <dbReference type="ARBA" id="ARBA00022614"/>
    </source>
</evidence>
<feature type="coiled-coil region" evidence="3">
    <location>
        <begin position="620"/>
        <end position="650"/>
    </location>
</feature>
<dbReference type="Proteomes" id="UP000692954">
    <property type="component" value="Unassembled WGS sequence"/>
</dbReference>
<keyword evidence="1" id="KW-0433">Leucine-rich repeat</keyword>
<dbReference type="SMART" id="SM00368">
    <property type="entry name" value="LRR_RI"/>
    <property type="match status" value="10"/>
</dbReference>
<dbReference type="AlphaFoldDB" id="A0A8S1JXC4"/>
<name>A0A8S1JXC4_9CILI</name>
<dbReference type="GO" id="GO:0005096">
    <property type="term" value="F:GTPase activator activity"/>
    <property type="evidence" value="ECO:0007669"/>
    <property type="project" value="InterPro"/>
</dbReference>
<comment type="caution">
    <text evidence="5">The sequence shown here is derived from an EMBL/GenBank/DDBJ whole genome shotgun (WGS) entry which is preliminary data.</text>
</comment>
<dbReference type="PROSITE" id="PS50086">
    <property type="entry name" value="TBC_RABGAP"/>
    <property type="match status" value="1"/>
</dbReference>
<dbReference type="SMART" id="SM00164">
    <property type="entry name" value="TBC"/>
    <property type="match status" value="1"/>
</dbReference>
<keyword evidence="3" id="KW-0175">Coiled coil</keyword>
<feature type="domain" description="Rab-GAP TBC" evidence="4">
    <location>
        <begin position="867"/>
        <end position="1053"/>
    </location>
</feature>
<keyword evidence="6" id="KW-1185">Reference proteome</keyword>
<keyword evidence="2" id="KW-0677">Repeat</keyword>
<gene>
    <name evidence="5" type="ORF">PSON_ATCC_30995.1.T0020254</name>
</gene>
<dbReference type="OrthoDB" id="292937at2759"/>
<evidence type="ECO:0000259" key="4">
    <source>
        <dbReference type="PROSITE" id="PS50086"/>
    </source>
</evidence>
<dbReference type="Pfam" id="PF13516">
    <property type="entry name" value="LRR_6"/>
    <property type="match status" value="4"/>
</dbReference>
<dbReference type="PANTHER" id="PTHR24113:SF12">
    <property type="entry name" value="RAN GTPASE-ACTIVATING PROTEIN 1"/>
    <property type="match status" value="1"/>
</dbReference>
<reference evidence="5" key="1">
    <citation type="submission" date="2021-01" db="EMBL/GenBank/DDBJ databases">
        <authorList>
            <consortium name="Genoscope - CEA"/>
            <person name="William W."/>
        </authorList>
    </citation>
    <scope>NUCLEOTIDE SEQUENCE</scope>
</reference>
<sequence length="1268" mass="148790">MIKKVKFCKKQFIYIQRIDQMQRTQSNVSILNAWFNLEKALIDAQVGENEQVTIISRPPTSKMMRDYSNYHSQQRAQSLRPLTGLTRPSTAITMKKPLECQDKTATIQQSQRKMFRKKVNLRPYKKYGFDNIHVQKEEKEDEMSEEELNQSTVIHTLEVDQIIDLYHSKCKDRDLEYQPEHAVLFIEKFKKLCIEEQFICEDNQLGLESSKTIREMLLYNNHFSNLRLARNSIGDEGLMELMELLKENRNIVHLDLSSNNITADGAFYLFNELVPLHQVISIELSSKDGLNRNKVSVKGCEPIEVILKYNHPLQFLGLRGTSIQNAGFECILSGLQTNNTLAYLNVSNNDLNEESCNYMVQYLTVCNLVELDLSYNPLGNNGMDYLSRIFDKGTFMLKKINLAGCEIKSLGILKFFQSLILNRFLEKLILDENHFSGNGFNQIENVLTSKIPLTYLSLAKCCINAKGADYIGNGVERNKTLKTLILRDNRLTDLGAESIFKGLFFEKLDLKRCNLTDKCVIALSNMIKQSTQLTTLILPDNGFHDSSGIVICEAIRINSSILNLDICENPLSYKYIDQINKVIETNRLKYEIDRVPMYKREIVKLNNIIQLKPHLEKDQKENQQKKAKSLQTLEKTIEEKNRVKIEQIQKTTDMDARLQQIQQESRQMDIDKIKFDNESNLLLIKMDDEINDYQKKMTECHQVITRLEKEIRGLKDQRHVRKGQSDSRLEMLRQLNRAEERALQRAEMEKRQLEERIKAMQGKDSLTIIVINYLIKIMNKKYTSSNLNPKVLDDKDEINFGTSFIDTILNQRLFEYLTSFLDTSSLINFQLSSKIFKIRHWKIFFKKVLFERLHKPLDHKLISQFIIDQRCVQFIFWDSVIDFKRLNLQYSHHYKYYSCQQSIEATNIQKDIDRTFSSHQYFKQIHNRQRLQRILIALSKIQEQIGYIQGFNQIAGCFLINGLNEQQTFWIMYYILKKMKYSTIFQDQFNELKFLNFTTAVFLRNYVPYLSNEFLQNKIDIGIITTRWFLVIFGYDLPQQLLIQVWNMFLLKGTKILIRFAIAIFRLISDFEGINDLYELLKDNLIELLETNNQLQQKLIEYFQTIKITNRLIQELRDKFETGDESLSLSFDQVQKKHYWRKGGDSARSLISSFNEIISEIQEEKDACFQKSQLFMNAFFPKLINKNYLVASEGKKNLAIKIEKRPQLIKRQIISQQFKMSIPQSANGDQESNIYADELQSRMSPKEDESIELECTPEKIFKFSNKKR</sequence>
<evidence type="ECO:0000313" key="5">
    <source>
        <dbReference type="EMBL" id="CAD8047161.1"/>
    </source>
</evidence>
<dbReference type="EMBL" id="CAJJDN010000002">
    <property type="protein sequence ID" value="CAD8047161.1"/>
    <property type="molecule type" value="Genomic_DNA"/>
</dbReference>
<dbReference type="InterPro" id="IPR000195">
    <property type="entry name" value="Rab-GAP-TBC_dom"/>
</dbReference>
<dbReference type="GO" id="GO:0005829">
    <property type="term" value="C:cytosol"/>
    <property type="evidence" value="ECO:0007669"/>
    <property type="project" value="TreeGrafter"/>
</dbReference>
<dbReference type="FunFam" id="1.10.8.270:FF:000101">
    <property type="entry name" value="Uncharacterized protein"/>
    <property type="match status" value="1"/>
</dbReference>
<protein>
    <recommendedName>
        <fullName evidence="4">Rab-GAP TBC domain-containing protein</fullName>
    </recommendedName>
</protein>